<dbReference type="Proteomes" id="UP000567293">
    <property type="component" value="Unassembled WGS sequence"/>
</dbReference>
<sequence>MRLASRCSLDLTRILAGLLLAARLLAQNGNLERDLAAWRTQHAAELLKPDGWLSLVGLEWLEPGDNTVGSGSDNKIRLAKGPAHLAVLHLEGATVTLNPPSGGFPQDFLVAGAPATPQPLHAEPNQDKIAPRMTIGELNLYVIRRESRFALRVKDAQSPWITGFHGLKWYPPDQTYRVTAKWIPYVPFKTITLATLVGTNYDQPVPGAAEFVLAGKTWRLEPVLEDPTVAKLFFILRDTTSATTTYPACRFLYTGFPTSGLDKPGELVLDFNRMENPPCAYTPYSTCPLPP</sequence>
<evidence type="ECO:0000313" key="2">
    <source>
        <dbReference type="Proteomes" id="UP000567293"/>
    </source>
</evidence>
<comment type="caution">
    <text evidence="1">The sequence shown here is derived from an EMBL/GenBank/DDBJ whole genome shotgun (WGS) entry which is preliminary data.</text>
</comment>
<dbReference type="PANTHER" id="PTHR41913">
    <property type="entry name" value="DUF1684 DOMAIN-CONTAINING PROTEIN"/>
    <property type="match status" value="1"/>
</dbReference>
<accession>A0A7V8NSF5</accession>
<gene>
    <name evidence="1" type="ORF">HRJ53_16095</name>
</gene>
<evidence type="ECO:0000313" key="1">
    <source>
        <dbReference type="EMBL" id="MBA0086502.1"/>
    </source>
</evidence>
<dbReference type="InterPro" id="IPR012467">
    <property type="entry name" value="DUF1684"/>
</dbReference>
<keyword evidence="2" id="KW-1185">Reference proteome</keyword>
<dbReference type="AlphaFoldDB" id="A0A7V8NSF5"/>
<dbReference type="EMBL" id="JACDQQ010001546">
    <property type="protein sequence ID" value="MBA0086502.1"/>
    <property type="molecule type" value="Genomic_DNA"/>
</dbReference>
<dbReference type="PANTHER" id="PTHR41913:SF1">
    <property type="entry name" value="DUF1684 DOMAIN-CONTAINING PROTEIN"/>
    <property type="match status" value="1"/>
</dbReference>
<protein>
    <submittedName>
        <fullName evidence="1">DUF1684 domain-containing protein</fullName>
    </submittedName>
</protein>
<dbReference type="Pfam" id="PF07920">
    <property type="entry name" value="DUF1684"/>
    <property type="match status" value="1"/>
</dbReference>
<feature type="non-terminal residue" evidence="1">
    <location>
        <position position="291"/>
    </location>
</feature>
<reference evidence="1" key="1">
    <citation type="submission" date="2020-06" db="EMBL/GenBank/DDBJ databases">
        <title>Legume-microbial interactions unlock mineral nutrients during tropical forest succession.</title>
        <authorList>
            <person name="Epihov D.Z."/>
        </authorList>
    </citation>
    <scope>NUCLEOTIDE SEQUENCE [LARGE SCALE GENOMIC DNA]</scope>
    <source>
        <strain evidence="1">Pan2503</strain>
    </source>
</reference>
<name>A0A7V8NSF5_9BACT</name>
<organism evidence="1 2">
    <name type="scientific">Candidatus Acidiferrum panamense</name>
    <dbReference type="NCBI Taxonomy" id="2741543"/>
    <lineage>
        <taxon>Bacteria</taxon>
        <taxon>Pseudomonadati</taxon>
        <taxon>Acidobacteriota</taxon>
        <taxon>Terriglobia</taxon>
        <taxon>Candidatus Acidiferrales</taxon>
        <taxon>Candidatus Acidiferrum</taxon>
    </lineage>
</organism>
<proteinExistence type="predicted"/>